<comment type="caution">
    <text evidence="3">The sequence shown here is derived from an EMBL/GenBank/DDBJ whole genome shotgun (WGS) entry which is preliminary data.</text>
</comment>
<feature type="compositionally biased region" description="Basic and acidic residues" evidence="2">
    <location>
        <begin position="256"/>
        <end position="270"/>
    </location>
</feature>
<dbReference type="Gene3D" id="1.20.1260.60">
    <property type="entry name" value="Vacuolar protein sorting-associated protein Ist1"/>
    <property type="match status" value="1"/>
</dbReference>
<evidence type="ECO:0000256" key="2">
    <source>
        <dbReference type="SAM" id="MobiDB-lite"/>
    </source>
</evidence>
<evidence type="ECO:0000313" key="3">
    <source>
        <dbReference type="EMBL" id="GMG47921.1"/>
    </source>
</evidence>
<dbReference type="InterPro" id="IPR005061">
    <property type="entry name" value="Ist1"/>
</dbReference>
<protein>
    <submittedName>
        <fullName evidence="3">Unnamed protein product</fullName>
    </submittedName>
</protein>
<dbReference type="InterPro" id="IPR042277">
    <property type="entry name" value="IST1-like"/>
</dbReference>
<sequence>MPITEEVMLKTSLKMSISKLEFKTNKMKQLNKIKLTEISKDLKQIPPTTSTNRLDSRKFERNLTLVKIKIQKLINDDNQIDLFEILTVDLQLMLSKLPQLSSIRHNNKTGAIESHNPLMLGGGIVDQQLVHLVKRSLYLSQYIDVKEFKKLCSILLNKFGKVFYDRAIAEFGLATVPSITVKDGKQSTEGSGGSADGYTTDVSADETGTLDKDDVEVIKKCRNEGMEELVELYLKEICDGYEIDLYGEKAQAQADAAEKENDNDDDKKDSGSGGGSKLAVPAEIAETVVVKKSDDIDDLKKRFDALKRL</sequence>
<dbReference type="Pfam" id="PF03398">
    <property type="entry name" value="Ist1"/>
    <property type="match status" value="1"/>
</dbReference>
<gene>
    <name evidence="3" type="ORF">Amon01_000699400</name>
</gene>
<comment type="similarity">
    <text evidence="1">Belongs to the IST1 family.</text>
</comment>
<name>A0A9W7DMY4_AMBMO</name>
<feature type="region of interest" description="Disordered" evidence="2">
    <location>
        <begin position="252"/>
        <end position="279"/>
    </location>
</feature>
<feature type="region of interest" description="Disordered" evidence="2">
    <location>
        <begin position="182"/>
        <end position="206"/>
    </location>
</feature>
<proteinExistence type="inferred from homology"/>
<accession>A0A9W7DMY4</accession>
<dbReference type="OrthoDB" id="29853at2759"/>
<dbReference type="AlphaFoldDB" id="A0A9W7DMY4"/>
<evidence type="ECO:0000256" key="1">
    <source>
        <dbReference type="ARBA" id="ARBA00005536"/>
    </source>
</evidence>
<keyword evidence="4" id="KW-1185">Reference proteome</keyword>
<evidence type="ECO:0000313" key="4">
    <source>
        <dbReference type="Proteomes" id="UP001165063"/>
    </source>
</evidence>
<dbReference type="GO" id="GO:0015031">
    <property type="term" value="P:protein transport"/>
    <property type="evidence" value="ECO:0007669"/>
    <property type="project" value="InterPro"/>
</dbReference>
<dbReference type="EMBL" id="BSXU01004817">
    <property type="protein sequence ID" value="GMG47921.1"/>
    <property type="molecule type" value="Genomic_DNA"/>
</dbReference>
<dbReference type="Proteomes" id="UP001165063">
    <property type="component" value="Unassembled WGS sequence"/>
</dbReference>
<organism evidence="3 4">
    <name type="scientific">Ambrosiozyma monospora</name>
    <name type="common">Yeast</name>
    <name type="synonym">Endomycopsis monosporus</name>
    <dbReference type="NCBI Taxonomy" id="43982"/>
    <lineage>
        <taxon>Eukaryota</taxon>
        <taxon>Fungi</taxon>
        <taxon>Dikarya</taxon>
        <taxon>Ascomycota</taxon>
        <taxon>Saccharomycotina</taxon>
        <taxon>Pichiomycetes</taxon>
        <taxon>Pichiales</taxon>
        <taxon>Pichiaceae</taxon>
        <taxon>Ambrosiozyma</taxon>
    </lineage>
</organism>
<reference evidence="3" key="1">
    <citation type="submission" date="2023-04" db="EMBL/GenBank/DDBJ databases">
        <title>Ambrosiozyma monospora NBRC 1965.</title>
        <authorList>
            <person name="Ichikawa N."/>
            <person name="Sato H."/>
            <person name="Tonouchi N."/>
        </authorList>
    </citation>
    <scope>NUCLEOTIDE SEQUENCE</scope>
    <source>
        <strain evidence="3">NBRC 1965</strain>
    </source>
</reference>